<evidence type="ECO:0000313" key="2">
    <source>
        <dbReference type="Proteomes" id="UP001145742"/>
    </source>
</evidence>
<keyword evidence="2" id="KW-1185">Reference proteome</keyword>
<name>A0ABQ9DTI7_9PASS</name>
<dbReference type="EMBL" id="WHWB01032439">
    <property type="protein sequence ID" value="KAJ7425711.1"/>
    <property type="molecule type" value="Genomic_DNA"/>
</dbReference>
<organism evidence="1 2">
    <name type="scientific">Willisornis vidua</name>
    <name type="common">Xingu scale-backed antbird</name>
    <dbReference type="NCBI Taxonomy" id="1566151"/>
    <lineage>
        <taxon>Eukaryota</taxon>
        <taxon>Metazoa</taxon>
        <taxon>Chordata</taxon>
        <taxon>Craniata</taxon>
        <taxon>Vertebrata</taxon>
        <taxon>Euteleostomi</taxon>
        <taxon>Archelosauria</taxon>
        <taxon>Archosauria</taxon>
        <taxon>Dinosauria</taxon>
        <taxon>Saurischia</taxon>
        <taxon>Theropoda</taxon>
        <taxon>Coelurosauria</taxon>
        <taxon>Aves</taxon>
        <taxon>Neognathae</taxon>
        <taxon>Neoaves</taxon>
        <taxon>Telluraves</taxon>
        <taxon>Australaves</taxon>
        <taxon>Passeriformes</taxon>
        <taxon>Thamnophilidae</taxon>
        <taxon>Willisornis</taxon>
    </lineage>
</organism>
<gene>
    <name evidence="1" type="ORF">WISP_22364</name>
</gene>
<sequence>MRKTKAKVEFNLARDTKNHKKDFYSYINQKEKVKKLVTTDEEKVEVLNFYASVFNGNLCRHTSRVDKPYDGN</sequence>
<comment type="caution">
    <text evidence="1">The sequence shown here is derived from an EMBL/GenBank/DDBJ whole genome shotgun (WGS) entry which is preliminary data.</text>
</comment>
<reference evidence="1" key="1">
    <citation type="submission" date="2019-10" db="EMBL/GenBank/DDBJ databases">
        <authorList>
            <person name="Soares A.E.R."/>
            <person name="Aleixo A."/>
            <person name="Schneider P."/>
            <person name="Miyaki C.Y."/>
            <person name="Schneider M.P."/>
            <person name="Mello C."/>
            <person name="Vasconcelos A.T.R."/>
        </authorList>
    </citation>
    <scope>NUCLEOTIDE SEQUENCE</scope>
    <source>
        <tissue evidence="1">Muscle</tissue>
    </source>
</reference>
<accession>A0ABQ9DTI7</accession>
<proteinExistence type="predicted"/>
<dbReference type="Proteomes" id="UP001145742">
    <property type="component" value="Unassembled WGS sequence"/>
</dbReference>
<protein>
    <submittedName>
        <fullName evidence="1">Uncharacterized protein</fullName>
    </submittedName>
</protein>
<evidence type="ECO:0000313" key="1">
    <source>
        <dbReference type="EMBL" id="KAJ7425711.1"/>
    </source>
</evidence>